<evidence type="ECO:0000256" key="4">
    <source>
        <dbReference type="ARBA" id="ARBA00011738"/>
    </source>
</evidence>
<dbReference type="InterPro" id="IPR003607">
    <property type="entry name" value="HD/PDEase_dom"/>
</dbReference>
<keyword evidence="10" id="KW-1185">Reference proteome</keyword>
<dbReference type="CDD" id="cd00077">
    <property type="entry name" value="HDc"/>
    <property type="match status" value="1"/>
</dbReference>
<keyword evidence="6" id="KW-0479">Metal-binding</keyword>
<dbReference type="KEGG" id="gtl:EP073_09055"/>
<dbReference type="Proteomes" id="UP000287502">
    <property type="component" value="Chromosome"/>
</dbReference>
<dbReference type="InterPro" id="IPR006674">
    <property type="entry name" value="HD_domain"/>
</dbReference>
<gene>
    <name evidence="9" type="ORF">EP073_09055</name>
</gene>
<evidence type="ECO:0000256" key="1">
    <source>
        <dbReference type="ARBA" id="ARBA00001638"/>
    </source>
</evidence>
<reference evidence="9 10" key="1">
    <citation type="submission" date="2019-01" db="EMBL/GenBank/DDBJ databases">
        <title>Geovibrio thiophilus DSM 11263, complete genome.</title>
        <authorList>
            <person name="Spring S."/>
            <person name="Bunk B."/>
            <person name="Sproer C."/>
        </authorList>
    </citation>
    <scope>NUCLEOTIDE SEQUENCE [LARGE SCALE GENOMIC DNA]</scope>
    <source>
        <strain evidence="9 10">DSM 11263</strain>
    </source>
</reference>
<comment type="catalytic activity">
    <reaction evidence="1">
        <text>a 2'-deoxyribonucleoside 5'-phosphate + H2O = a 2'-deoxyribonucleoside + phosphate</text>
        <dbReference type="Rhea" id="RHEA:36167"/>
        <dbReference type="ChEBI" id="CHEBI:15377"/>
        <dbReference type="ChEBI" id="CHEBI:18274"/>
        <dbReference type="ChEBI" id="CHEBI:43474"/>
        <dbReference type="ChEBI" id="CHEBI:65317"/>
        <dbReference type="EC" id="3.1.3.89"/>
    </reaction>
</comment>
<comment type="subunit">
    <text evidence="4">Homodimer.</text>
</comment>
<keyword evidence="7" id="KW-0378">Hydrolase</keyword>
<dbReference type="EC" id="3.1.3.89" evidence="5"/>
<evidence type="ECO:0000256" key="7">
    <source>
        <dbReference type="ARBA" id="ARBA00022801"/>
    </source>
</evidence>
<comment type="cofactor">
    <cofactor evidence="3">
        <name>Co(2+)</name>
        <dbReference type="ChEBI" id="CHEBI:48828"/>
    </cofactor>
</comment>
<dbReference type="GO" id="GO:0046872">
    <property type="term" value="F:metal ion binding"/>
    <property type="evidence" value="ECO:0007669"/>
    <property type="project" value="UniProtKB-KW"/>
</dbReference>
<evidence type="ECO:0000256" key="3">
    <source>
        <dbReference type="ARBA" id="ARBA00001941"/>
    </source>
</evidence>
<evidence type="ECO:0000256" key="2">
    <source>
        <dbReference type="ARBA" id="ARBA00001936"/>
    </source>
</evidence>
<organism evidence="9 10">
    <name type="scientific">Geovibrio thiophilus</name>
    <dbReference type="NCBI Taxonomy" id="139438"/>
    <lineage>
        <taxon>Bacteria</taxon>
        <taxon>Pseudomonadati</taxon>
        <taxon>Deferribacterota</taxon>
        <taxon>Deferribacteres</taxon>
        <taxon>Deferribacterales</taxon>
        <taxon>Geovibrionaceae</taxon>
        <taxon>Geovibrio</taxon>
    </lineage>
</organism>
<sequence length="193" mass="22085">MKDDQRIINFFFEAGFLQNLQRTGIPYLGSGKQSVAEHSFRVTVIGYTMAAVLGADVNKVLKMCLFHDLEEARTGDLNYLQQKYVDSDDEKALRHALKDLPVEAEVSELIEEYAQQKTLEAKIAKDADVLELIMFLKEQLDKGNEQAGNWLKSAVKRLKTEKGIQLAEAVLETRYYEWWYGDGNGWENGSKNW</sequence>
<evidence type="ECO:0000259" key="8">
    <source>
        <dbReference type="SMART" id="SM00471"/>
    </source>
</evidence>
<dbReference type="PANTHER" id="PTHR11845">
    <property type="entry name" value="5'-DEOXYNUCLEOTIDASE HDDC2"/>
    <property type="match status" value="1"/>
</dbReference>
<dbReference type="Gene3D" id="1.10.3210.10">
    <property type="entry name" value="Hypothetical protein af1432"/>
    <property type="match status" value="1"/>
</dbReference>
<proteinExistence type="predicted"/>
<accession>A0A3R5X3B0</accession>
<dbReference type="InterPro" id="IPR039356">
    <property type="entry name" value="YfbR/HDDC2"/>
</dbReference>
<dbReference type="PANTHER" id="PTHR11845:SF13">
    <property type="entry name" value="5'-DEOXYNUCLEOTIDASE HDDC2"/>
    <property type="match status" value="1"/>
</dbReference>
<evidence type="ECO:0000256" key="5">
    <source>
        <dbReference type="ARBA" id="ARBA00012964"/>
    </source>
</evidence>
<dbReference type="OrthoDB" id="9786155at2"/>
<dbReference type="AlphaFoldDB" id="A0A3R5X3B0"/>
<dbReference type="GO" id="GO:0002953">
    <property type="term" value="F:5'-deoxynucleotidase activity"/>
    <property type="evidence" value="ECO:0007669"/>
    <property type="project" value="UniProtKB-EC"/>
</dbReference>
<dbReference type="GO" id="GO:0005737">
    <property type="term" value="C:cytoplasm"/>
    <property type="evidence" value="ECO:0007669"/>
    <property type="project" value="TreeGrafter"/>
</dbReference>
<dbReference type="RefSeq" id="WP_128466829.1">
    <property type="nucleotide sequence ID" value="NZ_CP035108.1"/>
</dbReference>
<dbReference type="Pfam" id="PF13023">
    <property type="entry name" value="HD_3"/>
    <property type="match status" value="1"/>
</dbReference>
<feature type="domain" description="HD/PDEase" evidence="8">
    <location>
        <begin position="31"/>
        <end position="142"/>
    </location>
</feature>
<evidence type="ECO:0000256" key="6">
    <source>
        <dbReference type="ARBA" id="ARBA00022723"/>
    </source>
</evidence>
<dbReference type="SUPFAM" id="SSF109604">
    <property type="entry name" value="HD-domain/PDEase-like"/>
    <property type="match status" value="1"/>
</dbReference>
<dbReference type="SMART" id="SM00471">
    <property type="entry name" value="HDc"/>
    <property type="match status" value="1"/>
</dbReference>
<dbReference type="EMBL" id="CP035108">
    <property type="protein sequence ID" value="QAR33543.1"/>
    <property type="molecule type" value="Genomic_DNA"/>
</dbReference>
<comment type="cofactor">
    <cofactor evidence="2">
        <name>Mn(2+)</name>
        <dbReference type="ChEBI" id="CHEBI:29035"/>
    </cofactor>
</comment>
<protein>
    <recommendedName>
        <fullName evidence="5">5'-deoxynucleotidase</fullName>
        <ecNumber evidence="5">3.1.3.89</ecNumber>
    </recommendedName>
</protein>
<name>A0A3R5X3B0_9BACT</name>
<evidence type="ECO:0000313" key="10">
    <source>
        <dbReference type="Proteomes" id="UP000287502"/>
    </source>
</evidence>
<evidence type="ECO:0000313" key="9">
    <source>
        <dbReference type="EMBL" id="QAR33543.1"/>
    </source>
</evidence>